<protein>
    <recommendedName>
        <fullName evidence="2">Fungal-type protein kinase domain-containing protein</fullName>
    </recommendedName>
</protein>
<proteinExistence type="predicted"/>
<organism evidence="3 4">
    <name type="scientific">Sphaerobolus stellatus (strain SS14)</name>
    <dbReference type="NCBI Taxonomy" id="990650"/>
    <lineage>
        <taxon>Eukaryota</taxon>
        <taxon>Fungi</taxon>
        <taxon>Dikarya</taxon>
        <taxon>Basidiomycota</taxon>
        <taxon>Agaricomycotina</taxon>
        <taxon>Agaricomycetes</taxon>
        <taxon>Phallomycetidae</taxon>
        <taxon>Geastrales</taxon>
        <taxon>Sphaerobolaceae</taxon>
        <taxon>Sphaerobolus</taxon>
    </lineage>
</organism>
<name>A0A0C9UBI0_SPHS4</name>
<dbReference type="OrthoDB" id="5584477at2759"/>
<dbReference type="AlphaFoldDB" id="A0A0C9UBI0"/>
<reference evidence="3 4" key="1">
    <citation type="submission" date="2014-06" db="EMBL/GenBank/DDBJ databases">
        <title>Evolutionary Origins and Diversification of the Mycorrhizal Mutualists.</title>
        <authorList>
            <consortium name="DOE Joint Genome Institute"/>
            <consortium name="Mycorrhizal Genomics Consortium"/>
            <person name="Kohler A."/>
            <person name="Kuo A."/>
            <person name="Nagy L.G."/>
            <person name="Floudas D."/>
            <person name="Copeland A."/>
            <person name="Barry K.W."/>
            <person name="Cichocki N."/>
            <person name="Veneault-Fourrey C."/>
            <person name="LaButti K."/>
            <person name="Lindquist E.A."/>
            <person name="Lipzen A."/>
            <person name="Lundell T."/>
            <person name="Morin E."/>
            <person name="Murat C."/>
            <person name="Riley R."/>
            <person name="Ohm R."/>
            <person name="Sun H."/>
            <person name="Tunlid A."/>
            <person name="Henrissat B."/>
            <person name="Grigoriev I.V."/>
            <person name="Hibbett D.S."/>
            <person name="Martin F."/>
        </authorList>
    </citation>
    <scope>NUCLEOTIDE SEQUENCE [LARGE SCALE GENOMIC DNA]</scope>
    <source>
        <strain evidence="3 4">SS14</strain>
    </source>
</reference>
<dbReference type="EMBL" id="KN837143">
    <property type="protein sequence ID" value="KIJ40498.1"/>
    <property type="molecule type" value="Genomic_DNA"/>
</dbReference>
<gene>
    <name evidence="3" type="ORF">M422DRAFT_256457</name>
</gene>
<evidence type="ECO:0000313" key="3">
    <source>
        <dbReference type="EMBL" id="KIJ40498.1"/>
    </source>
</evidence>
<dbReference type="Pfam" id="PF17667">
    <property type="entry name" value="Pkinase_fungal"/>
    <property type="match status" value="1"/>
</dbReference>
<evidence type="ECO:0000313" key="4">
    <source>
        <dbReference type="Proteomes" id="UP000054279"/>
    </source>
</evidence>
<accession>A0A0C9UBI0</accession>
<feature type="domain" description="Fungal-type protein kinase" evidence="2">
    <location>
        <begin position="23"/>
        <end position="224"/>
    </location>
</feature>
<keyword evidence="4" id="KW-1185">Reference proteome</keyword>
<sequence>MPDAGLGISPILLIVDSMDSAPQRDRLALQMHHMFMHQGNQCFAFGLILTPSICRVHMFDRAGAVCAPPFNYQEEPLQSCSTISEMASESIEDMGIYNTIWYDGHHIKLRTIVPRIRSLNAHKEDDPHTHISNGRFVWSDPGRPHSKFGRPRQCQTAQDQSGRPDVPGRLFPPSLMHFMIRETWISRPTPEGKEDEASLLKYIHKKDILQGVPQYYHYQEVSISSRTIPFF</sequence>
<evidence type="ECO:0000256" key="1">
    <source>
        <dbReference type="SAM" id="MobiDB-lite"/>
    </source>
</evidence>
<dbReference type="HOGENOM" id="CLU_1200469_0_0_1"/>
<evidence type="ECO:0000259" key="2">
    <source>
        <dbReference type="Pfam" id="PF17667"/>
    </source>
</evidence>
<dbReference type="Proteomes" id="UP000054279">
    <property type="component" value="Unassembled WGS sequence"/>
</dbReference>
<feature type="region of interest" description="Disordered" evidence="1">
    <location>
        <begin position="130"/>
        <end position="167"/>
    </location>
</feature>
<dbReference type="InterPro" id="IPR040976">
    <property type="entry name" value="Pkinase_fungal"/>
</dbReference>